<name>A0A1M5V452_9FLAO</name>
<dbReference type="AlphaFoldDB" id="A0A1M5V452"/>
<dbReference type="RefSeq" id="WP_262489320.1">
    <property type="nucleotide sequence ID" value="NZ_FQWC01000010.1"/>
</dbReference>
<reference evidence="2" key="1">
    <citation type="submission" date="2016-11" db="EMBL/GenBank/DDBJ databases">
        <authorList>
            <person name="Varghese N."/>
            <person name="Submissions S."/>
        </authorList>
    </citation>
    <scope>NUCLEOTIDE SEQUENCE [LARGE SCALE GENOMIC DNA]</scope>
    <source>
        <strain evidence="2">DSM 17963</strain>
    </source>
</reference>
<organism evidence="1 2">
    <name type="scientific">Flavobacterium defluvii</name>
    <dbReference type="NCBI Taxonomy" id="370979"/>
    <lineage>
        <taxon>Bacteria</taxon>
        <taxon>Pseudomonadati</taxon>
        <taxon>Bacteroidota</taxon>
        <taxon>Flavobacteriia</taxon>
        <taxon>Flavobacteriales</taxon>
        <taxon>Flavobacteriaceae</taxon>
        <taxon>Flavobacterium</taxon>
    </lineage>
</organism>
<gene>
    <name evidence="1" type="ORF">SAMN05443663_11015</name>
</gene>
<accession>A0A1M5V452</accession>
<proteinExistence type="predicted"/>
<evidence type="ECO:0000313" key="2">
    <source>
        <dbReference type="Proteomes" id="UP000184071"/>
    </source>
</evidence>
<dbReference type="EMBL" id="FQWC01000010">
    <property type="protein sequence ID" value="SHH70047.1"/>
    <property type="molecule type" value="Genomic_DNA"/>
</dbReference>
<keyword evidence="2" id="KW-1185">Reference proteome</keyword>
<protein>
    <submittedName>
        <fullName evidence="1">Uncharacterized protein</fullName>
    </submittedName>
</protein>
<evidence type="ECO:0000313" key="1">
    <source>
        <dbReference type="EMBL" id="SHH70047.1"/>
    </source>
</evidence>
<dbReference type="Proteomes" id="UP000184071">
    <property type="component" value="Unassembled WGS sequence"/>
</dbReference>
<sequence>MKKNQSNALQNNAIAKNKGGSFFFLRGVDVLKIQTSINKTN</sequence>